<feature type="chain" id="PRO_5047262103" description="Metalloprotease" evidence="1">
    <location>
        <begin position="27"/>
        <end position="246"/>
    </location>
</feature>
<dbReference type="Proteomes" id="UP001552427">
    <property type="component" value="Unassembled WGS sequence"/>
</dbReference>
<accession>A0ABV3GVL3</accession>
<name>A0ABV3GVL3_9ACTN</name>
<keyword evidence="3" id="KW-1185">Reference proteome</keyword>
<dbReference type="EMBL" id="JBFARM010000001">
    <property type="protein sequence ID" value="MEV4284319.1"/>
    <property type="molecule type" value="Genomic_DNA"/>
</dbReference>
<keyword evidence="1" id="KW-0732">Signal</keyword>
<reference evidence="2 3" key="1">
    <citation type="submission" date="2024-06" db="EMBL/GenBank/DDBJ databases">
        <title>The Natural Products Discovery Center: Release of the First 8490 Sequenced Strains for Exploring Actinobacteria Biosynthetic Diversity.</title>
        <authorList>
            <person name="Kalkreuter E."/>
            <person name="Kautsar S.A."/>
            <person name="Yang D."/>
            <person name="Bader C.D."/>
            <person name="Teijaro C.N."/>
            <person name="Fluegel L."/>
            <person name="Davis C.M."/>
            <person name="Simpson J.R."/>
            <person name="Lauterbach L."/>
            <person name="Steele A.D."/>
            <person name="Gui C."/>
            <person name="Meng S."/>
            <person name="Li G."/>
            <person name="Viehrig K."/>
            <person name="Ye F."/>
            <person name="Su P."/>
            <person name="Kiefer A.F."/>
            <person name="Nichols A."/>
            <person name="Cepeda A.J."/>
            <person name="Yan W."/>
            <person name="Fan B."/>
            <person name="Jiang Y."/>
            <person name="Adhikari A."/>
            <person name="Zheng C.-J."/>
            <person name="Schuster L."/>
            <person name="Cowan T.M."/>
            <person name="Smanski M.J."/>
            <person name="Chevrette M.G."/>
            <person name="De Carvalho L.P.S."/>
            <person name="Shen B."/>
        </authorList>
    </citation>
    <scope>NUCLEOTIDE SEQUENCE [LARGE SCALE GENOMIC DNA]</scope>
    <source>
        <strain evidence="2 3">NPDC049574</strain>
    </source>
</reference>
<evidence type="ECO:0000313" key="2">
    <source>
        <dbReference type="EMBL" id="MEV4284319.1"/>
    </source>
</evidence>
<feature type="signal peptide" evidence="1">
    <location>
        <begin position="1"/>
        <end position="26"/>
    </location>
</feature>
<proteinExistence type="predicted"/>
<evidence type="ECO:0000256" key="1">
    <source>
        <dbReference type="SAM" id="SignalP"/>
    </source>
</evidence>
<evidence type="ECO:0008006" key="4">
    <source>
        <dbReference type="Google" id="ProtNLM"/>
    </source>
</evidence>
<gene>
    <name evidence="2" type="ORF">AB0K40_02315</name>
</gene>
<organism evidence="2 3">
    <name type="scientific">Nonomuraea bangladeshensis</name>
    <dbReference type="NCBI Taxonomy" id="404385"/>
    <lineage>
        <taxon>Bacteria</taxon>
        <taxon>Bacillati</taxon>
        <taxon>Actinomycetota</taxon>
        <taxon>Actinomycetes</taxon>
        <taxon>Streptosporangiales</taxon>
        <taxon>Streptosporangiaceae</taxon>
        <taxon>Nonomuraea</taxon>
    </lineage>
</organism>
<dbReference type="RefSeq" id="WP_364444653.1">
    <property type="nucleotide sequence ID" value="NZ_JBFARM010000001.1"/>
</dbReference>
<comment type="caution">
    <text evidence="2">The sequence shown here is derived from an EMBL/GenBank/DDBJ whole genome shotgun (WGS) entry which is preliminary data.</text>
</comment>
<evidence type="ECO:0000313" key="3">
    <source>
        <dbReference type="Proteomes" id="UP001552427"/>
    </source>
</evidence>
<sequence length="246" mass="26573">MISRLPAAALAAAALTLLSTATAAHAAPVTGAPELTHNALYKAAKLPKVGCALKKGTTAASTRKYVTTLVGCLNKAWKPAIKDFTPVEVQFKESKDKKSCSTGLEVSGSFSEICATAVRVRLADDWIKAKDDRKVFTSVVRTWSGVVTGQTGIGRAWWGLENGGVETVMDEHNRRYYLQLDCFFGVSAKSLGRVVKDWKPVLGIPDIWKNRFHGKTANRLSWVRAGYETGKPGACNTWKASSAKVA</sequence>
<protein>
    <recommendedName>
        <fullName evidence="4">Metalloprotease</fullName>
    </recommendedName>
</protein>